<gene>
    <name evidence="1" type="ORF">S01H4_53489</name>
</gene>
<proteinExistence type="predicted"/>
<protein>
    <submittedName>
        <fullName evidence="1">Uncharacterized protein</fullName>
    </submittedName>
</protein>
<dbReference type="EMBL" id="BART01030683">
    <property type="protein sequence ID" value="GAH18300.1"/>
    <property type="molecule type" value="Genomic_DNA"/>
</dbReference>
<feature type="non-terminal residue" evidence="1">
    <location>
        <position position="1"/>
    </location>
</feature>
<organism evidence="1">
    <name type="scientific">marine sediment metagenome</name>
    <dbReference type="NCBI Taxonomy" id="412755"/>
    <lineage>
        <taxon>unclassified sequences</taxon>
        <taxon>metagenomes</taxon>
        <taxon>ecological metagenomes</taxon>
    </lineage>
</organism>
<dbReference type="AlphaFoldDB" id="X1ED68"/>
<comment type="caution">
    <text evidence="1">The sequence shown here is derived from an EMBL/GenBank/DDBJ whole genome shotgun (WGS) entry which is preliminary data.</text>
</comment>
<evidence type="ECO:0000313" key="1">
    <source>
        <dbReference type="EMBL" id="GAH18300.1"/>
    </source>
</evidence>
<sequence length="250" mass="27685">KEEIPLDVLEAVKSAVESFIVVEASDGIIVGSVTGTASDTEITITGSKDYLDRYAVVKIDDGVNEETHQLIDNDSSIYQLNSNYNGGALLDSYAGADVKLQFPVYINPDYRDVRLPGVAIWGIDPTPILRGGRLDPIVDTWDVTNDNFKERIEGQILEFNILIDCEARQHELIDTMSRAVRKLIGGEILWINGRRHDIDYSGSPILQNPTAGIDIVSKIQYSLKVEVKEHMNVRVTVPKTTTINTTITIA</sequence>
<reference evidence="1" key="1">
    <citation type="journal article" date="2014" name="Front. Microbiol.">
        <title>High frequency of phylogenetically diverse reductive dehalogenase-homologous genes in deep subseafloor sedimentary metagenomes.</title>
        <authorList>
            <person name="Kawai M."/>
            <person name="Futagami T."/>
            <person name="Toyoda A."/>
            <person name="Takaki Y."/>
            <person name="Nishi S."/>
            <person name="Hori S."/>
            <person name="Arai W."/>
            <person name="Tsubouchi T."/>
            <person name="Morono Y."/>
            <person name="Uchiyama I."/>
            <person name="Ito T."/>
            <person name="Fujiyama A."/>
            <person name="Inagaki F."/>
            <person name="Takami H."/>
        </authorList>
    </citation>
    <scope>NUCLEOTIDE SEQUENCE</scope>
    <source>
        <strain evidence="1">Expedition CK06-06</strain>
    </source>
</reference>
<name>X1ED68_9ZZZZ</name>
<accession>X1ED68</accession>